<evidence type="ECO:0000259" key="8">
    <source>
        <dbReference type="Pfam" id="PF02770"/>
    </source>
</evidence>
<dbReference type="EMBL" id="AWFH01000002">
    <property type="protein sequence ID" value="KCZ64621.1"/>
    <property type="molecule type" value="Genomic_DNA"/>
</dbReference>
<evidence type="ECO:0000256" key="4">
    <source>
        <dbReference type="ARBA" id="ARBA00022827"/>
    </source>
</evidence>
<dbReference type="SUPFAM" id="SSF47203">
    <property type="entry name" value="Acyl-CoA dehydrogenase C-terminal domain-like"/>
    <property type="match status" value="1"/>
</dbReference>
<evidence type="ECO:0000259" key="7">
    <source>
        <dbReference type="Pfam" id="PF00441"/>
    </source>
</evidence>
<dbReference type="FunFam" id="2.40.110.10:FF:000011">
    <property type="entry name" value="Acyl-CoA dehydrogenase FadE34"/>
    <property type="match status" value="1"/>
</dbReference>
<feature type="domain" description="Acyl-CoA oxidase/dehydrogenase middle" evidence="8">
    <location>
        <begin position="108"/>
        <end position="203"/>
    </location>
</feature>
<keyword evidence="3 6" id="KW-0285">Flavoprotein</keyword>
<dbReference type="Gene3D" id="1.10.540.10">
    <property type="entry name" value="Acyl-CoA dehydrogenase/oxidase, N-terminal domain"/>
    <property type="match status" value="1"/>
</dbReference>
<name>A0A059EA94_9PROT</name>
<dbReference type="InterPro" id="IPR006091">
    <property type="entry name" value="Acyl-CoA_Oxase/DH_mid-dom"/>
</dbReference>
<evidence type="ECO:0000313" key="11">
    <source>
        <dbReference type="Proteomes" id="UP000024547"/>
    </source>
</evidence>
<protein>
    <recommendedName>
        <fullName evidence="12">Acyl-CoA dehydrogenase</fullName>
    </recommendedName>
</protein>
<dbReference type="InterPro" id="IPR036250">
    <property type="entry name" value="AcylCo_DH-like_C"/>
</dbReference>
<evidence type="ECO:0008006" key="12">
    <source>
        <dbReference type="Google" id="ProtNLM"/>
    </source>
</evidence>
<comment type="caution">
    <text evidence="10">The sequence shown here is derived from an EMBL/GenBank/DDBJ whole genome shotgun (WGS) entry which is preliminary data.</text>
</comment>
<dbReference type="OrthoDB" id="5716984at2"/>
<keyword evidence="5 6" id="KW-0560">Oxidoreductase</keyword>
<dbReference type="Pfam" id="PF02770">
    <property type="entry name" value="Acyl-CoA_dh_M"/>
    <property type="match status" value="1"/>
</dbReference>
<dbReference type="Pfam" id="PF02771">
    <property type="entry name" value="Acyl-CoA_dh_N"/>
    <property type="match status" value="1"/>
</dbReference>
<evidence type="ECO:0000256" key="5">
    <source>
        <dbReference type="ARBA" id="ARBA00023002"/>
    </source>
</evidence>
<dbReference type="SUPFAM" id="SSF56645">
    <property type="entry name" value="Acyl-CoA dehydrogenase NM domain-like"/>
    <property type="match status" value="1"/>
</dbReference>
<dbReference type="GO" id="GO:0050660">
    <property type="term" value="F:flavin adenine dinucleotide binding"/>
    <property type="evidence" value="ECO:0007669"/>
    <property type="project" value="InterPro"/>
</dbReference>
<dbReference type="PATRIC" id="fig|1280948.3.peg.694"/>
<keyword evidence="11" id="KW-1185">Reference proteome</keyword>
<dbReference type="AlphaFoldDB" id="A0A059EA94"/>
<organism evidence="10 11">
    <name type="scientific">Hyphomonas atlantica</name>
    <dbReference type="NCBI Taxonomy" id="1280948"/>
    <lineage>
        <taxon>Bacteria</taxon>
        <taxon>Pseudomonadati</taxon>
        <taxon>Pseudomonadota</taxon>
        <taxon>Alphaproteobacteria</taxon>
        <taxon>Hyphomonadales</taxon>
        <taxon>Hyphomonadaceae</taxon>
        <taxon>Hyphomonas</taxon>
    </lineage>
</organism>
<comment type="cofactor">
    <cofactor evidence="1 6">
        <name>FAD</name>
        <dbReference type="ChEBI" id="CHEBI:57692"/>
    </cofactor>
</comment>
<dbReference type="STRING" id="1280948.HY36_12310"/>
<dbReference type="Gene3D" id="1.20.140.10">
    <property type="entry name" value="Butyryl-CoA Dehydrogenase, subunit A, domain 3"/>
    <property type="match status" value="1"/>
</dbReference>
<gene>
    <name evidence="10" type="ORF">HY36_12310</name>
</gene>
<dbReference type="Proteomes" id="UP000024547">
    <property type="component" value="Unassembled WGS sequence"/>
</dbReference>
<dbReference type="Pfam" id="PF00441">
    <property type="entry name" value="Acyl-CoA_dh_1"/>
    <property type="match status" value="1"/>
</dbReference>
<accession>A0A059EA94</accession>
<dbReference type="eggNOG" id="COG1960">
    <property type="taxonomic scope" value="Bacteria"/>
</dbReference>
<dbReference type="PANTHER" id="PTHR43292">
    <property type="entry name" value="ACYL-COA DEHYDROGENASE"/>
    <property type="match status" value="1"/>
</dbReference>
<dbReference type="Gene3D" id="2.40.110.10">
    <property type="entry name" value="Butyryl-CoA Dehydrogenase, subunit A, domain 2"/>
    <property type="match status" value="1"/>
</dbReference>
<evidence type="ECO:0000256" key="3">
    <source>
        <dbReference type="ARBA" id="ARBA00022630"/>
    </source>
</evidence>
<dbReference type="InterPro" id="IPR052161">
    <property type="entry name" value="Mycobact_Acyl-CoA_DH"/>
</dbReference>
<keyword evidence="4 6" id="KW-0274">FAD</keyword>
<dbReference type="InterPro" id="IPR013786">
    <property type="entry name" value="AcylCoA_DH/ox_N"/>
</dbReference>
<proteinExistence type="inferred from homology"/>
<evidence type="ECO:0000256" key="2">
    <source>
        <dbReference type="ARBA" id="ARBA00009347"/>
    </source>
</evidence>
<reference evidence="10 11" key="1">
    <citation type="journal article" date="2014" name="Antonie Van Leeuwenhoek">
        <title>Hyphomonas beringensis sp. nov. and Hyphomonas chukchiensis sp. nov., isolated from surface seawater of the Bering Sea and Chukchi Sea.</title>
        <authorList>
            <person name="Li C."/>
            <person name="Lai Q."/>
            <person name="Li G."/>
            <person name="Dong C."/>
            <person name="Wang J."/>
            <person name="Liao Y."/>
            <person name="Shao Z."/>
        </authorList>
    </citation>
    <scope>NUCLEOTIDE SEQUENCE [LARGE SCALE GENOMIC DNA]</scope>
    <source>
        <strain evidence="10 11">22II1-22F38</strain>
    </source>
</reference>
<dbReference type="InterPro" id="IPR009075">
    <property type="entry name" value="AcylCo_DH/oxidase_C"/>
</dbReference>
<dbReference type="InterPro" id="IPR037069">
    <property type="entry name" value="AcylCoA_DH/ox_N_sf"/>
</dbReference>
<dbReference type="InterPro" id="IPR046373">
    <property type="entry name" value="Acyl-CoA_Oxase/DH_mid-dom_sf"/>
</dbReference>
<sequence length="400" mass="44203">MDFNLPSETDPRRLEIRAWFEAHPDPSYTQIAERGLAAPNWPAPWGLSADPETQYIIEEEFARAGIIPPYNINAIAVNQCGQSLLVHGTDAQREEFLPPALACEHIWCMLFSEPSGGSDLAAIRTTARREGDHYIINGQKIWTSAADKATVGVLVARTDPSLPKHKGLSQFLLDMNTPGVTVRPIYDMSGEENEYNEVFFDDVRIPADRLLGKEGDGWRLVMEQLQTERSAMTKPGAVWGFGPTARELMSGLIETGKIKDPLVRDEAAQLFIEGEMLRLLVYRNMSNRINGKPAGLEGNLGKMIASPHGQKLSDLAKRTQGAAGLIENQDVLPLPDKHYGLFSNWDYAFWFGPASTLGVGTQEILKNTVAEHVLGLPRDTDPTAKVPFKEINKTKLKAAS</sequence>
<evidence type="ECO:0000313" key="10">
    <source>
        <dbReference type="EMBL" id="KCZ64621.1"/>
    </source>
</evidence>
<evidence type="ECO:0000256" key="6">
    <source>
        <dbReference type="RuleBase" id="RU362125"/>
    </source>
</evidence>
<dbReference type="GO" id="GO:0016627">
    <property type="term" value="F:oxidoreductase activity, acting on the CH-CH group of donors"/>
    <property type="evidence" value="ECO:0007669"/>
    <property type="project" value="InterPro"/>
</dbReference>
<evidence type="ECO:0000259" key="9">
    <source>
        <dbReference type="Pfam" id="PF02771"/>
    </source>
</evidence>
<dbReference type="InterPro" id="IPR009100">
    <property type="entry name" value="AcylCoA_DH/oxidase_NM_dom_sf"/>
</dbReference>
<dbReference type="RefSeq" id="WP_051602463.1">
    <property type="nucleotide sequence ID" value="NZ_AWFH01000002.1"/>
</dbReference>
<dbReference type="GO" id="GO:0005886">
    <property type="term" value="C:plasma membrane"/>
    <property type="evidence" value="ECO:0007669"/>
    <property type="project" value="TreeGrafter"/>
</dbReference>
<evidence type="ECO:0000256" key="1">
    <source>
        <dbReference type="ARBA" id="ARBA00001974"/>
    </source>
</evidence>
<feature type="domain" description="Acyl-CoA dehydrogenase/oxidase C-terminal" evidence="7">
    <location>
        <begin position="215"/>
        <end position="373"/>
    </location>
</feature>
<comment type="similarity">
    <text evidence="2 6">Belongs to the acyl-CoA dehydrogenase family.</text>
</comment>
<feature type="domain" description="Acyl-CoA dehydrogenase/oxidase N-terminal" evidence="9">
    <location>
        <begin position="14"/>
        <end position="102"/>
    </location>
</feature>
<dbReference type="PANTHER" id="PTHR43292:SF4">
    <property type="entry name" value="ACYL-COA DEHYDROGENASE FADE34"/>
    <property type="match status" value="1"/>
</dbReference>